<dbReference type="Pfam" id="PF13557">
    <property type="entry name" value="Phenol_MetA_deg"/>
    <property type="match status" value="1"/>
</dbReference>
<keyword evidence="3" id="KW-1185">Reference proteome</keyword>
<gene>
    <name evidence="2" type="ORF">DJ535_01480</name>
</gene>
<dbReference type="InterPro" id="IPR025737">
    <property type="entry name" value="FApF"/>
</dbReference>
<dbReference type="RefSeq" id="WP_045447272.1">
    <property type="nucleotide sequence ID" value="NZ_QFVP01000001.1"/>
</dbReference>
<feature type="chain" id="PRO_5046564219" evidence="1">
    <location>
        <begin position="21"/>
        <end position="300"/>
    </location>
</feature>
<organism evidence="2 3">
    <name type="scientific">Citrobacter murliniae</name>
    <dbReference type="NCBI Taxonomy" id="67829"/>
    <lineage>
        <taxon>Bacteria</taxon>
        <taxon>Pseudomonadati</taxon>
        <taxon>Pseudomonadota</taxon>
        <taxon>Gammaproteobacteria</taxon>
        <taxon>Enterobacterales</taxon>
        <taxon>Enterobacteriaceae</taxon>
        <taxon>Citrobacter</taxon>
        <taxon>Citrobacter freundii complex</taxon>
    </lineage>
</organism>
<dbReference type="EMBL" id="QFVP01000001">
    <property type="protein sequence ID" value="THE42540.1"/>
    <property type="molecule type" value="Genomic_DNA"/>
</dbReference>
<evidence type="ECO:0000313" key="2">
    <source>
        <dbReference type="EMBL" id="THE42540.1"/>
    </source>
</evidence>
<protein>
    <submittedName>
        <fullName evidence="2">Transporter</fullName>
    </submittedName>
</protein>
<proteinExistence type="predicted"/>
<feature type="signal peptide" evidence="1">
    <location>
        <begin position="1"/>
        <end position="20"/>
    </location>
</feature>
<keyword evidence="1" id="KW-0732">Signal</keyword>
<sequence length="300" mass="32963">MKRLNLLSLIICFVSMNSLGAEIMDKPSPPSKLLGAPVNTAISGGALLPQGMLLTAVNSSFRDKDDQIKGSGSPDIYSQIWLLKIRYGFTDRLEGVTVGSYINNRRDNMSPEHIEGLGDQSVGLSYALLSQRAGAPFWLTVGGAVLLPTGQDGDNHLPGNGAWGARASVSLTTFFTPNIKGDMDFIFQGPFERGNQEVKRGNEFQWNTQLRYMCSEMPWDIGVESTYSHNDSGTRELSTGHVINNHSGTTEWAIGPSFNVAIDSINVWLGFGSFFPVMQEAKSATKMENVRWEFKIGKTW</sequence>
<reference evidence="2 3" key="1">
    <citation type="submission" date="2018-05" db="EMBL/GenBank/DDBJ databases">
        <title>Isolation and genomic analyses of lactose-positive bacteria from faecal samples of preterm neonates.</title>
        <authorList>
            <person name="Chen Y."/>
            <person name="Brook T.C."/>
            <person name="O'Neill I."/>
            <person name="Soe C.Z."/>
            <person name="Hall L.J."/>
            <person name="Hoyles L."/>
        </authorList>
    </citation>
    <scope>NUCLEOTIDE SEQUENCE [LARGE SCALE GENOMIC DNA]</scope>
    <source>
        <strain evidence="2 3">P080C CL</strain>
    </source>
</reference>
<accession>A0ABY2Q1X0</accession>
<evidence type="ECO:0000256" key="1">
    <source>
        <dbReference type="SAM" id="SignalP"/>
    </source>
</evidence>
<name>A0ABY2Q1X0_9ENTR</name>
<comment type="caution">
    <text evidence="2">The sequence shown here is derived from an EMBL/GenBank/DDBJ whole genome shotgun (WGS) entry which is preliminary data.</text>
</comment>
<dbReference type="Proteomes" id="UP000306790">
    <property type="component" value="Unassembled WGS sequence"/>
</dbReference>
<evidence type="ECO:0000313" key="3">
    <source>
        <dbReference type="Proteomes" id="UP000306790"/>
    </source>
</evidence>